<gene>
    <name evidence="1" type="ORF">HU200_036911</name>
</gene>
<evidence type="ECO:0000313" key="1">
    <source>
        <dbReference type="EMBL" id="KAF8696026.1"/>
    </source>
</evidence>
<dbReference type="EMBL" id="JACEFO010001882">
    <property type="protein sequence ID" value="KAF8696026.1"/>
    <property type="molecule type" value="Genomic_DNA"/>
</dbReference>
<proteinExistence type="predicted"/>
<dbReference type="AlphaFoldDB" id="A0A835BMD5"/>
<sequence>MNCQVPLGLSFAEMAALL</sequence>
<organism evidence="1 2">
    <name type="scientific">Digitaria exilis</name>
    <dbReference type="NCBI Taxonomy" id="1010633"/>
    <lineage>
        <taxon>Eukaryota</taxon>
        <taxon>Viridiplantae</taxon>
        <taxon>Streptophyta</taxon>
        <taxon>Embryophyta</taxon>
        <taxon>Tracheophyta</taxon>
        <taxon>Spermatophyta</taxon>
        <taxon>Magnoliopsida</taxon>
        <taxon>Liliopsida</taxon>
        <taxon>Poales</taxon>
        <taxon>Poaceae</taxon>
        <taxon>PACMAD clade</taxon>
        <taxon>Panicoideae</taxon>
        <taxon>Panicodae</taxon>
        <taxon>Paniceae</taxon>
        <taxon>Anthephorinae</taxon>
        <taxon>Digitaria</taxon>
    </lineage>
</organism>
<protein>
    <submittedName>
        <fullName evidence="1">Uncharacterized protein</fullName>
    </submittedName>
</protein>
<dbReference type="Proteomes" id="UP000636709">
    <property type="component" value="Unassembled WGS sequence"/>
</dbReference>
<evidence type="ECO:0000313" key="2">
    <source>
        <dbReference type="Proteomes" id="UP000636709"/>
    </source>
</evidence>
<reference evidence="1" key="1">
    <citation type="submission" date="2020-07" db="EMBL/GenBank/DDBJ databases">
        <title>Genome sequence and genetic diversity analysis of an under-domesticated orphan crop, white fonio (Digitaria exilis).</title>
        <authorList>
            <person name="Bennetzen J.L."/>
            <person name="Chen S."/>
            <person name="Ma X."/>
            <person name="Wang X."/>
            <person name="Yssel A.E.J."/>
            <person name="Chaluvadi S.R."/>
            <person name="Johnson M."/>
            <person name="Gangashetty P."/>
            <person name="Hamidou F."/>
            <person name="Sanogo M.D."/>
            <person name="Zwaenepoel A."/>
            <person name="Wallace J."/>
            <person name="Van De Peer Y."/>
            <person name="Van Deynze A."/>
        </authorList>
    </citation>
    <scope>NUCLEOTIDE SEQUENCE</scope>
    <source>
        <tissue evidence="1">Leaves</tissue>
    </source>
</reference>
<name>A0A835BMD5_9POAL</name>
<comment type="caution">
    <text evidence="1">The sequence shown here is derived from an EMBL/GenBank/DDBJ whole genome shotgun (WGS) entry which is preliminary data.</text>
</comment>
<keyword evidence="2" id="KW-1185">Reference proteome</keyword>
<accession>A0A835BMD5</accession>